<accession>A0A8J8SA43</accession>
<dbReference type="InterPro" id="IPR011332">
    <property type="entry name" value="Ribosomal_zn-bd"/>
</dbReference>
<dbReference type="OrthoDB" id="9812874at2"/>
<dbReference type="RefSeq" id="WP_113674763.1">
    <property type="nucleotide sequence ID" value="NZ_CAJXUH010000004.1"/>
</dbReference>
<evidence type="ECO:0000256" key="1">
    <source>
        <dbReference type="ARBA" id="ARBA00008560"/>
    </source>
</evidence>
<dbReference type="KEGG" id="vgu:HYG85_00140"/>
<dbReference type="PANTHER" id="PTHR35534">
    <property type="entry name" value="50S RIBOSOMAL PROTEIN L32"/>
    <property type="match status" value="1"/>
</dbReference>
<sequence length="58" mass="6660">MAVPKRKTSQARRDKRRANWKLTAPNLVKCSKCGELIMPHRVCKSCGTYKNKVVIETE</sequence>
<keyword evidence="2 5" id="KW-0689">Ribosomal protein</keyword>
<dbReference type="InterPro" id="IPR002677">
    <property type="entry name" value="Ribosomal_bL32"/>
</dbReference>
<evidence type="ECO:0000313" key="7">
    <source>
        <dbReference type="Proteomes" id="UP000677305"/>
    </source>
</evidence>
<evidence type="ECO:0000313" key="6">
    <source>
        <dbReference type="EMBL" id="QUH27413.1"/>
    </source>
</evidence>
<keyword evidence="7" id="KW-1185">Reference proteome</keyword>
<dbReference type="EMBL" id="CP058561">
    <property type="protein sequence ID" value="QUH27413.1"/>
    <property type="molecule type" value="Genomic_DNA"/>
</dbReference>
<dbReference type="NCBIfam" id="TIGR01031">
    <property type="entry name" value="rpmF_bact"/>
    <property type="match status" value="1"/>
</dbReference>
<name>A0A8J8SA43_9FIRM</name>
<dbReference type="GO" id="GO:0003735">
    <property type="term" value="F:structural constituent of ribosome"/>
    <property type="evidence" value="ECO:0007669"/>
    <property type="project" value="InterPro"/>
</dbReference>
<dbReference type="AlphaFoldDB" id="A0A8J8SA43"/>
<dbReference type="GO" id="GO:0015934">
    <property type="term" value="C:large ribosomal subunit"/>
    <property type="evidence" value="ECO:0007669"/>
    <property type="project" value="InterPro"/>
</dbReference>
<dbReference type="GO" id="GO:0006412">
    <property type="term" value="P:translation"/>
    <property type="evidence" value="ECO:0007669"/>
    <property type="project" value="UniProtKB-UniRule"/>
</dbReference>
<evidence type="ECO:0000256" key="3">
    <source>
        <dbReference type="ARBA" id="ARBA00023274"/>
    </source>
</evidence>
<gene>
    <name evidence="5 6" type="primary">rpmF</name>
    <name evidence="6" type="ORF">HYG85_00140</name>
</gene>
<evidence type="ECO:0000256" key="5">
    <source>
        <dbReference type="HAMAP-Rule" id="MF_00340"/>
    </source>
</evidence>
<evidence type="ECO:0000256" key="4">
    <source>
        <dbReference type="ARBA" id="ARBA00035178"/>
    </source>
</evidence>
<dbReference type="HAMAP" id="MF_00340">
    <property type="entry name" value="Ribosomal_bL32"/>
    <property type="match status" value="1"/>
</dbReference>
<protein>
    <recommendedName>
        <fullName evidence="4 5">Large ribosomal subunit protein bL32</fullName>
    </recommendedName>
</protein>
<dbReference type="SUPFAM" id="SSF57829">
    <property type="entry name" value="Zn-binding ribosomal proteins"/>
    <property type="match status" value="1"/>
</dbReference>
<keyword evidence="3 5" id="KW-0687">Ribonucleoprotein</keyword>
<evidence type="ECO:0000256" key="2">
    <source>
        <dbReference type="ARBA" id="ARBA00022980"/>
    </source>
</evidence>
<comment type="similarity">
    <text evidence="1 5">Belongs to the bacterial ribosomal protein bL32 family.</text>
</comment>
<proteinExistence type="inferred from homology"/>
<dbReference type="Gene3D" id="1.20.5.640">
    <property type="entry name" value="Single helix bin"/>
    <property type="match status" value="1"/>
</dbReference>
<dbReference type="PANTHER" id="PTHR35534:SF1">
    <property type="entry name" value="LARGE RIBOSOMAL SUBUNIT PROTEIN BL32"/>
    <property type="match status" value="1"/>
</dbReference>
<dbReference type="InterPro" id="IPR044957">
    <property type="entry name" value="Ribosomal_bL32_bact"/>
</dbReference>
<reference evidence="6 7" key="1">
    <citation type="submission" date="2020-07" db="EMBL/GenBank/DDBJ databases">
        <title>Vallitalea guaymasensis genome.</title>
        <authorList>
            <person name="Postec A."/>
        </authorList>
    </citation>
    <scope>NUCLEOTIDE SEQUENCE [LARGE SCALE GENOMIC DNA]</scope>
    <source>
        <strain evidence="6 7">Ra1766G1</strain>
    </source>
</reference>
<organism evidence="6 7">
    <name type="scientific">Vallitalea guaymasensis</name>
    <dbReference type="NCBI Taxonomy" id="1185412"/>
    <lineage>
        <taxon>Bacteria</taxon>
        <taxon>Bacillati</taxon>
        <taxon>Bacillota</taxon>
        <taxon>Clostridia</taxon>
        <taxon>Lachnospirales</taxon>
        <taxon>Vallitaleaceae</taxon>
        <taxon>Vallitalea</taxon>
    </lineage>
</organism>
<dbReference type="Proteomes" id="UP000677305">
    <property type="component" value="Chromosome"/>
</dbReference>
<dbReference type="Pfam" id="PF01783">
    <property type="entry name" value="Ribosomal_L32p"/>
    <property type="match status" value="1"/>
</dbReference>